<proteinExistence type="predicted"/>
<accession>A0A1T4KFY7</accession>
<reference evidence="1 2" key="1">
    <citation type="submission" date="2017-02" db="EMBL/GenBank/DDBJ databases">
        <authorList>
            <person name="Peterson S.W."/>
        </authorList>
    </citation>
    <scope>NUCLEOTIDE SEQUENCE [LARGE SCALE GENOMIC DNA]</scope>
    <source>
        <strain evidence="1 2">ATCC 43324</strain>
    </source>
</reference>
<gene>
    <name evidence="1" type="ORF">SAMN02745202_00033</name>
</gene>
<evidence type="ECO:0000313" key="2">
    <source>
        <dbReference type="Proteomes" id="UP000190065"/>
    </source>
</evidence>
<dbReference type="EMBL" id="FUXK01000001">
    <property type="protein sequence ID" value="SJZ41324.1"/>
    <property type="molecule type" value="Genomic_DNA"/>
</dbReference>
<protein>
    <submittedName>
        <fullName evidence="1">Uncharacterized protein</fullName>
    </submittedName>
</protein>
<name>A0A1T4KFY7_9BACT</name>
<sequence length="44" mass="4893">MEIGTFSLAYNTIDSVFFAEIGMDYAAITCKLDYNVVQLSHNEG</sequence>
<dbReference type="AlphaFoldDB" id="A0A1T4KFY7"/>
<dbReference type="Proteomes" id="UP000190065">
    <property type="component" value="Unassembled WGS sequence"/>
</dbReference>
<evidence type="ECO:0000313" key="1">
    <source>
        <dbReference type="EMBL" id="SJZ41324.1"/>
    </source>
</evidence>
<organism evidence="1 2">
    <name type="scientific">Segatella oulorum</name>
    <dbReference type="NCBI Taxonomy" id="28136"/>
    <lineage>
        <taxon>Bacteria</taxon>
        <taxon>Pseudomonadati</taxon>
        <taxon>Bacteroidota</taxon>
        <taxon>Bacteroidia</taxon>
        <taxon>Bacteroidales</taxon>
        <taxon>Prevotellaceae</taxon>
        <taxon>Segatella</taxon>
    </lineage>
</organism>